<dbReference type="OrthoDB" id="5444556at2"/>
<organism evidence="3 4">
    <name type="scientific">Pandoraea sputorum</name>
    <dbReference type="NCBI Taxonomy" id="93222"/>
    <lineage>
        <taxon>Bacteria</taxon>
        <taxon>Pseudomonadati</taxon>
        <taxon>Pseudomonadota</taxon>
        <taxon>Betaproteobacteria</taxon>
        <taxon>Burkholderiales</taxon>
        <taxon>Burkholderiaceae</taxon>
        <taxon>Pandoraea</taxon>
    </lineage>
</organism>
<evidence type="ECO:0000256" key="2">
    <source>
        <dbReference type="SAM" id="SignalP"/>
    </source>
</evidence>
<feature type="signal peptide" evidence="2">
    <location>
        <begin position="1"/>
        <end position="22"/>
    </location>
</feature>
<dbReference type="EMBL" id="LT906435">
    <property type="protein sequence ID" value="SNU89420.1"/>
    <property type="molecule type" value="Genomic_DNA"/>
</dbReference>
<evidence type="ECO:0000313" key="4">
    <source>
        <dbReference type="Proteomes" id="UP000215126"/>
    </source>
</evidence>
<dbReference type="RefSeq" id="WP_039393489.1">
    <property type="nucleotide sequence ID" value="NZ_CABPRX010000006.1"/>
</dbReference>
<feature type="chain" id="PRO_5011700221" evidence="2">
    <location>
        <begin position="23"/>
        <end position="379"/>
    </location>
</feature>
<name>A0A239SVC1_9BURK</name>
<protein>
    <submittedName>
        <fullName evidence="3">Uncharacterized protein</fullName>
    </submittedName>
</protein>
<dbReference type="GeneID" id="88097192"/>
<feature type="compositionally biased region" description="Polar residues" evidence="1">
    <location>
        <begin position="184"/>
        <end position="195"/>
    </location>
</feature>
<dbReference type="STRING" id="93222.NA29_01910"/>
<feature type="compositionally biased region" description="Low complexity" evidence="1">
    <location>
        <begin position="196"/>
        <end position="208"/>
    </location>
</feature>
<gene>
    <name evidence="3" type="ORF">SAMEA4530655_04619</name>
</gene>
<evidence type="ECO:0000313" key="3">
    <source>
        <dbReference type="EMBL" id="SNU89420.1"/>
    </source>
</evidence>
<evidence type="ECO:0000256" key="1">
    <source>
        <dbReference type="SAM" id="MobiDB-lite"/>
    </source>
</evidence>
<keyword evidence="4" id="KW-1185">Reference proteome</keyword>
<dbReference type="Proteomes" id="UP000215126">
    <property type="component" value="Chromosome 1"/>
</dbReference>
<dbReference type="AlphaFoldDB" id="A0A239SVC1"/>
<reference evidence="3 4" key="1">
    <citation type="submission" date="2017-06" db="EMBL/GenBank/DDBJ databases">
        <authorList>
            <consortium name="Pathogen Informatics"/>
        </authorList>
    </citation>
    <scope>NUCLEOTIDE SEQUENCE [LARGE SCALE GENOMIC DNA]</scope>
    <source>
        <strain evidence="3 4">NCTC13161</strain>
    </source>
</reference>
<dbReference type="KEGG" id="pspu:NA29_01910"/>
<keyword evidence="2" id="KW-0732">Signal</keyword>
<feature type="region of interest" description="Disordered" evidence="1">
    <location>
        <begin position="172"/>
        <end position="215"/>
    </location>
</feature>
<proteinExistence type="predicted"/>
<sequence length="379" mass="40552">MQVMKKLMLMFAAALFASSAMAQVQQARGKATVTYEGWSISRDDKARALSAAQLKAVEFYYAEAGEAESENFDAIRQKILAEPDRYILDSTILAEDENSDKKQYTVAVRVSLNVANLRNAVKSNSAVVKGGPAARSPLAFIFVSREVGTSRAYDDRVYKRIDRKADVNAQVSASEQGVEGENIRGNSIGTNASTNSKVSASMHSSASVETGGSTTRRATDSTYRLIPSANLSQVFTSTFAKAGFKVNEAALVEPYTGGQFKVANVENDYKSGMDLKPATLASMVNGMRVAKMAYIALGTLDVGLADRDPNSGLMRVAVTVNAKLLDIGQTIPDTVASVGPVQYAGTGPTEEEARTNALRLAANNASRELTSQITNLSLR</sequence>
<accession>A0A239SVC1</accession>